<evidence type="ECO:0000256" key="2">
    <source>
        <dbReference type="ARBA" id="ARBA00013352"/>
    </source>
</evidence>
<dbReference type="GO" id="GO:0030154">
    <property type="term" value="P:cell differentiation"/>
    <property type="evidence" value="ECO:0007669"/>
    <property type="project" value="UniProtKB-KW"/>
</dbReference>
<dbReference type="GO" id="GO:0005737">
    <property type="term" value="C:cytoplasm"/>
    <property type="evidence" value="ECO:0007669"/>
    <property type="project" value="UniProtKB-ARBA"/>
</dbReference>
<keyword evidence="5" id="KW-0221">Differentiation</keyword>
<evidence type="ECO:0000313" key="15">
    <source>
        <dbReference type="EMBL" id="CRL01426.1"/>
    </source>
</evidence>
<evidence type="ECO:0000256" key="11">
    <source>
        <dbReference type="SAM" id="MobiDB-lite"/>
    </source>
</evidence>
<keyword evidence="16" id="KW-1185">Reference proteome</keyword>
<dbReference type="SMART" id="SM00408">
    <property type="entry name" value="IGc2"/>
    <property type="match status" value="3"/>
</dbReference>
<feature type="coiled-coil region" evidence="10">
    <location>
        <begin position="3876"/>
        <end position="3942"/>
    </location>
</feature>
<dbReference type="InterPro" id="IPR013151">
    <property type="entry name" value="Immunoglobulin_dom"/>
</dbReference>
<dbReference type="GO" id="GO:0031047">
    <property type="term" value="P:regulatory ncRNA-mediated gene silencing"/>
    <property type="evidence" value="ECO:0007669"/>
    <property type="project" value="UniProtKB-KW"/>
</dbReference>
<dbReference type="GO" id="GO:0005524">
    <property type="term" value="F:ATP binding"/>
    <property type="evidence" value="ECO:0007669"/>
    <property type="project" value="UniProtKB-KW"/>
</dbReference>
<dbReference type="Gene3D" id="1.20.120.1080">
    <property type="match status" value="1"/>
</dbReference>
<dbReference type="InterPro" id="IPR026728">
    <property type="entry name" value="BLTP3A/B"/>
</dbReference>
<evidence type="ECO:0000313" key="16">
    <source>
        <dbReference type="Proteomes" id="UP000183832"/>
    </source>
</evidence>
<dbReference type="CDD" id="cd18791">
    <property type="entry name" value="SF2_C_RHA"/>
    <property type="match status" value="1"/>
</dbReference>
<dbReference type="EMBL" id="CVRI01000055">
    <property type="protein sequence ID" value="CRL01426.1"/>
    <property type="molecule type" value="Genomic_DNA"/>
</dbReference>
<reference evidence="15 16" key="1">
    <citation type="submission" date="2015-04" db="EMBL/GenBank/DDBJ databases">
        <authorList>
            <person name="Syromyatnikov M.Y."/>
            <person name="Popov V.N."/>
        </authorList>
    </citation>
    <scope>NUCLEOTIDE SEQUENCE [LARGE SCALE GENOMIC DNA]</scope>
</reference>
<dbReference type="InterPro" id="IPR011545">
    <property type="entry name" value="DEAD/DEAH_box_helicase_dom"/>
</dbReference>
<feature type="region of interest" description="Disordered" evidence="11">
    <location>
        <begin position="979"/>
        <end position="1024"/>
    </location>
</feature>
<evidence type="ECO:0000259" key="13">
    <source>
        <dbReference type="PROSITE" id="PS51192"/>
    </source>
</evidence>
<proteinExistence type="inferred from homology"/>
<dbReference type="Proteomes" id="UP000183832">
    <property type="component" value="Unassembled WGS sequence"/>
</dbReference>
<dbReference type="InterPro" id="IPR007502">
    <property type="entry name" value="Helicase-assoc_dom"/>
</dbReference>
<organism evidence="15 16">
    <name type="scientific">Clunio marinus</name>
    <dbReference type="NCBI Taxonomy" id="568069"/>
    <lineage>
        <taxon>Eukaryota</taxon>
        <taxon>Metazoa</taxon>
        <taxon>Ecdysozoa</taxon>
        <taxon>Arthropoda</taxon>
        <taxon>Hexapoda</taxon>
        <taxon>Insecta</taxon>
        <taxon>Pterygota</taxon>
        <taxon>Neoptera</taxon>
        <taxon>Endopterygota</taxon>
        <taxon>Diptera</taxon>
        <taxon>Nematocera</taxon>
        <taxon>Chironomoidea</taxon>
        <taxon>Chironomidae</taxon>
        <taxon>Clunio</taxon>
    </lineage>
</organism>
<evidence type="ECO:0000259" key="12">
    <source>
        <dbReference type="PROSITE" id="PS50835"/>
    </source>
</evidence>
<dbReference type="STRING" id="568069.A0A1J1INW9"/>
<evidence type="ECO:0000256" key="6">
    <source>
        <dbReference type="ARBA" id="ARBA00022840"/>
    </source>
</evidence>
<dbReference type="SMART" id="SM00487">
    <property type="entry name" value="DEXDc"/>
    <property type="match status" value="1"/>
</dbReference>
<dbReference type="InterPro" id="IPR002999">
    <property type="entry name" value="Tudor"/>
</dbReference>
<accession>A0A1J1INW9</accession>
<dbReference type="Gene3D" id="2.60.40.10">
    <property type="entry name" value="Immunoglobulins"/>
    <property type="match status" value="6"/>
</dbReference>
<evidence type="ECO:0000259" key="14">
    <source>
        <dbReference type="PROSITE" id="PS51194"/>
    </source>
</evidence>
<keyword evidence="7" id="KW-0744">Spermatogenesis</keyword>
<dbReference type="InterPro" id="IPR001650">
    <property type="entry name" value="Helicase_C-like"/>
</dbReference>
<dbReference type="GO" id="GO:0007283">
    <property type="term" value="P:spermatogenesis"/>
    <property type="evidence" value="ECO:0007669"/>
    <property type="project" value="UniProtKB-KW"/>
</dbReference>
<dbReference type="GO" id="GO:0051321">
    <property type="term" value="P:meiotic cell cycle"/>
    <property type="evidence" value="ECO:0007669"/>
    <property type="project" value="UniProtKB-KW"/>
</dbReference>
<feature type="compositionally biased region" description="Polar residues" evidence="11">
    <location>
        <begin position="996"/>
        <end position="1007"/>
    </location>
</feature>
<evidence type="ECO:0000256" key="10">
    <source>
        <dbReference type="SAM" id="Coils"/>
    </source>
</evidence>
<feature type="region of interest" description="Disordered" evidence="11">
    <location>
        <begin position="2895"/>
        <end position="2933"/>
    </location>
</feature>
<dbReference type="PROSITE" id="PS50835">
    <property type="entry name" value="IG_LIKE"/>
    <property type="match status" value="4"/>
</dbReference>
<comment type="similarity">
    <text evidence="1">Belongs to the DEAD box helicase family. DEAH subfamily.</text>
</comment>
<dbReference type="PANTHER" id="PTHR22774:SF11">
    <property type="entry name" value="CHOREIN N-TERMINAL DOMAIN-CONTAINING PROTEIN"/>
    <property type="match status" value="1"/>
</dbReference>
<dbReference type="SMART" id="SM00847">
    <property type="entry name" value="HA2"/>
    <property type="match status" value="1"/>
</dbReference>
<dbReference type="Pfam" id="PF00047">
    <property type="entry name" value="ig"/>
    <property type="match status" value="1"/>
</dbReference>
<feature type="domain" description="Helicase ATP-binding" evidence="13">
    <location>
        <begin position="1135"/>
        <end position="1304"/>
    </location>
</feature>
<dbReference type="InterPro" id="IPR027417">
    <property type="entry name" value="P-loop_NTPase"/>
</dbReference>
<keyword evidence="4" id="KW-0547">Nucleotide-binding</keyword>
<dbReference type="PROSITE" id="PS51194">
    <property type="entry name" value="HELICASE_CTER"/>
    <property type="match status" value="1"/>
</dbReference>
<dbReference type="Gene3D" id="2.30.30.140">
    <property type="match status" value="1"/>
</dbReference>
<keyword evidence="8" id="KW-0943">RNA-mediated gene silencing</keyword>
<sequence length="3953" mass="447515">MRTSVAMKNVSVICFIVQIWIGLQLLAGDVNAYYPFRGERGAPIIEPFDPFITIEVGADKTIECRGEKPVVWISEILQNNDDNVNINTFVDRSTSAEAKNTYKSNLEFNSITADYVGKYYCVYNNSIRDESETNFDNEVEKFKASSTYIFVDGEWRLEVNLKYPINTQFLYLDPDNLLVESGHNMVIGQQYVPFIIPCKPTSPKVRVELIKEDGEAQIEGDYDPEKGFTVSFGHVEDSGFYECRVVDQDDYLIQFHVIVNENCESNENCSSENRFSINTTIDVTTTTSSISPEFVQLELLERLEKFLSGDGLINRKSKALTSYLPTPKITSDSKFFATEGNDFQLTCHVELQGSIPYTAVFYHNDHVLTSNDYLSVSELQHEPTNRQKSHLNLTVRQSVKDRDEGDYKCTVMDYHNNTNTGIATMTFVTEPVIELHPTNPIIKVEKGKKQVQFLIEYTAFPSATFYLYDPNNEQISSDMDVMNRNKYDVDIRTDQYKFKVKFPDLNDYGNYSLVATTVGRNFTTSLKLVVSDKPTVSMDDVYVMAGEEVHMICKVLAHPEAEITWSFQPCQDLSLWPSCRKEKNKHQIIEKYQIEDVELDLEPHKEPDHDEKIDSQQSSEIAQVSEIKFTPSQPGSVRCKARNRLGSDNASGQVKLGDLPKPFMISGLNEDQKIAIGDLIKLECGAIIYNYSSNIIWRKDGELIENLKGFIVEETNTRFSWRKTITFRHIAKEDEGVYVCEALVKGSEEHSDTLQAAIAVHNTEAPVITSNFNQSTLQQTLGSSLKLDCLVSGLPVPNLLWYKNDEVFTVNEIASDDKSLQRIMIDNANSSITFSVLKLEDVGTYKCVAWNRVGSDIKTVALEIPIQPKNHKYINVDQNHYINCSDGNPYTVQPGGGPMGAVNPGAHLNSQGYVRHSGFQNAQIDSCNTEATMVSSTGQKAPKPPLAEEEIFYVNSTTDVKNSSMSDYLSMSPKSGTVRYNSGAGHNSDYVRPDSPTITKNLDTSPKNRAKHPNKKSELPEEIPMLKRGENGALVHADSDEELQNSNAYTEMSFSNKKELDEPDQPEYKNVFNSSDNYITDYKCIMTDGKRSDFSCFDSFVSIGGESAKKQEKPNLTNESKTNELEILKYRAEIIDKISKAPVTIITAPTGSGKTTQVPQFIYDDCQQRGVYCNILISQPKKIAAITVANRVAVERDVELGKLVGYQVGLSKKTDEENMETKLLFCTTGIIVQKLVQEREMNKYSHIILDEIHDRDIDMDFLLIIVRDLLLANSADTRIILMSATVEVNIFFEYFTFNLDEGILKPELIQLKTPRPFKIKTFFLDDLKLEDYAYIDYDEPGITLKTYELAKNIVIKRLSESKKSILVFLPGIHEINQLYAILKNKQEIDMDFLLIIVRDLLLANSADTRIILMSATVEVNIFFEYFTFNLDEGILKPELIQLKTPRPFKIKTFFLDDLKLEDYAYIDYDEPGITLKTYELAKNIVIKRLSESKKSILVFLPGIHEINQLYAILTNEQEVADSCLICFLHSSLSAENQRLAFKPANKPKIILSTNIAESSVTITGPEVDCVIDFCLSKILAIKEGSIMASLTMEWAARSCLHQRSGRTGRVCDGVVYHLIEQKFYQTLSRYPKPQMKTNPLENVILRIKLLDFEPPLKMLSRALTPPLQENVINAVKVLKELGGLERVDSNFKFHSEDGKLTYVGRIMANLPLDARITKFIIVGYLYSVLDEAIIIGAGLNIGKIFRTSFINKLDDYSHKLTWADQSESDIIAIINAYKLWQHKTEQGHFTDYKIEENWCEQFHLERKNLHEMRRLVREISRRLEELKMVKMTGSDSVTWTENEKPFVLKICFAAAFIPNYFIAGEVFEETEKKIYKELGGSDPKKTIYFKKMEKNFVGEVYEAIFKQKLIECGIATKNSEIKVKFDRGSSKVFVEFSNDMIDSKNEERKSFVAGNISAEVYKAVLFRRLSGSFHINVMDSFSTLKYAKDNDILITDDPGDIKNLIKHPKHCVLPLTCVEGSWVVVSHIEHCGKFFLQPIDDEILKKLENICEDSICHIQNVELHQILIAHHENIFKRAKVMNISKDIKIAECFMFDYGITANIEISKLYNITEEFSDIFDYPERCFEATLSGIEPSHLKCPRGKWTIEAINFFKKLALGKECYAKVYSVVEDIASVELVTRHFEQIETFYAVNEALVHENFAHECDESYPSKIDHAIRKKNQKSVSKYGADVEFAGKINKLIVRYCSPPPMVQCDKKIFLQGPLSPLETKLSPVLHQSRCTEVIVDPLSVNSVILISDPGSRHGRLLVAANMTKNRNGIVIHETSLMPDIKGLPVLLAMMFSPEVTFGYNKDRTRFEYIKFGLGFHNMNCAPFFSQHDTVLPVNILLTEEDFIAVNRLRFLMSYLLMTQPTEDIPSLEDEQKAELMQKIKDELFNILGKKRLLLPTSYVSSTEKWCNYPDDEQKTFEEPFIDGGTYHLIKMPLLSSKNQETIARLSENLKKVEQNLKMYTKNLSSDKINISTFKGEGELTNLQLDENVLTELLELPSWLRLTSAWCNHISFRISWAKLKSVPITLSLDEVNISVETCEIARSGTPTAGSGIQSLSVPMGKYSFIHKVIDGITILVNTVNVNFKSPAFTASVQMSRIRVESRTPKWLAAELRFTRLKDPIRGLILIFKELSWQTVRIEASSTQDKNLTPLRLLTNQAKCRITIKKKLSDCSVLSSRLLLILDDLLWVLTDSQLKAALHFVDSLAGLIQESNKTIQRKKAQKKLETLPEYQSYLDQSSARPSENATIMTQAQKMFSVFDVRETSYHFFSQRIDLHLCDDAGTGRSLHPDLKDGGALQISIHGFQIDYYPYHLAKANRAHWPKYKEVSVPPAMWLEQSLNNFKESLLTLSNPNRPPTHAPLERTPNPLNGHQSGASTPTQAQMSSPMKKHVLDNFSKLMTSCVILRIEDFTLYRVTTSGKKQMPKEFVSGDKERFSFPPEMPTVHAEFTYFYYPGDFVFPLPPTKCFVYLNPIQVNFDVDSCLWFASFGLGLHESLMTTNVADNMNSPTTNSVEPSLMYMDVKLEAIMPRLIFESSRDVSAMQKDRPKNMQIQVSRFAVTNIREMGASRADLAQAIHSLQEGTLVFSSGFPSKSDDLSIVTDRILSHIAATDVSTTQPNSPIPSLNQMSRYALWNDTRDVWCIKIDPVWIDFFGARSIGVNRSIPFIDAVPITLWIHGKSQIDDNIAVKMEERLKPPPKASMESTKVDEMILSVSSLTKETHNGGTFMFNSLDSVVYSKGTNENVNNHETMYEATSGVNEKSTSDMNVDEKSADLHVIAHFGNLVSIQLDHYQFLFLMRLAEEVNELTTFLSMDSKRIMQEKNANQSVIIGCVIPQVEVTLIMPSQTPGKESSGGDGESVLPDSASLGDDLHTTNSGWQQGSFSLDGGNRMNPFSSMESPSPVKQEKFDYPIETKSNIKFNIPKENEVQTTTAVQNNASSSSSSSTSTLKNKSRTSIDNSIIPKELNTGLSQMKKGFSNFMTSIDTALKTNTSFDDISDSISIQSDYSDDSELFTVLADSDKATTDCNDFMFKLNPFSSDVNNKLAPVEVASEVCEDPFLTNMSSPSEPSDASSLRRRDLVSMVTFRLTTVELIRHNIGSSSVARVQVAAVSLEEIKSSMTRPKTFQLENQSFILNFLPLFFFINQQCSAIPWDELQTKFGARCRAWNVAPYNAEAKPVVALRFEEELNLPTDLSTITDKKSVNCFFERILNVKVVDFKLPSIQMSTVIGLTDLTEDEIITPPIPMNVDLENIKINIIEDRPPVNITSPGPVPLNIAIGKMKITRDLSGVFHLQPLEKKVHVETFSDGDDMIWQKKEKDREVLSMQLVMQQLKVDNDQLRRQVVVAEKNMEVIRQRVKQENDILKSYLKAAQDDIATLLDEKRTLMDTIKSLQNQLTAIEPRDGKR</sequence>
<evidence type="ECO:0000256" key="4">
    <source>
        <dbReference type="ARBA" id="ARBA00022741"/>
    </source>
</evidence>
<evidence type="ECO:0000256" key="5">
    <source>
        <dbReference type="ARBA" id="ARBA00022782"/>
    </source>
</evidence>
<dbReference type="CDD" id="cd17917">
    <property type="entry name" value="DEXHc_RHA-like"/>
    <property type="match status" value="1"/>
</dbReference>
<dbReference type="SUPFAM" id="SSF63748">
    <property type="entry name" value="Tudor/PWWP/MBT"/>
    <property type="match status" value="1"/>
</dbReference>
<gene>
    <name evidence="15" type="ORF">CLUMA_CG014454</name>
</gene>
<dbReference type="InterPro" id="IPR013783">
    <property type="entry name" value="Ig-like_fold"/>
</dbReference>
<dbReference type="SUPFAM" id="SSF52540">
    <property type="entry name" value="P-loop containing nucleoside triphosphate hydrolases"/>
    <property type="match status" value="1"/>
</dbReference>
<keyword evidence="3" id="KW-0217">Developmental protein</keyword>
<dbReference type="Pfam" id="PF00567">
    <property type="entry name" value="TUDOR"/>
    <property type="match status" value="1"/>
</dbReference>
<dbReference type="CDD" id="cd00096">
    <property type="entry name" value="Ig"/>
    <property type="match status" value="2"/>
</dbReference>
<feature type="compositionally biased region" description="Basic and acidic residues" evidence="11">
    <location>
        <begin position="1015"/>
        <end position="1024"/>
    </location>
</feature>
<dbReference type="InterPro" id="IPR035437">
    <property type="entry name" value="SNase_OB-fold_sf"/>
</dbReference>
<feature type="domain" description="Ig-like" evidence="12">
    <location>
        <begin position="660"/>
        <end position="755"/>
    </location>
</feature>
<dbReference type="InterPro" id="IPR003599">
    <property type="entry name" value="Ig_sub"/>
</dbReference>
<dbReference type="Gene3D" id="3.40.50.300">
    <property type="entry name" value="P-loop containing nucleotide triphosphate hydrolases"/>
    <property type="match status" value="2"/>
</dbReference>
<dbReference type="Pfam" id="PF24917">
    <property type="entry name" value="BLTP3A_B"/>
    <property type="match status" value="2"/>
</dbReference>
<feature type="compositionally biased region" description="Polar residues" evidence="11">
    <location>
        <begin position="2913"/>
        <end position="2932"/>
    </location>
</feature>
<dbReference type="Pfam" id="PF00270">
    <property type="entry name" value="DEAD"/>
    <property type="match status" value="1"/>
</dbReference>
<dbReference type="InterPro" id="IPR036179">
    <property type="entry name" value="Ig-like_dom_sf"/>
</dbReference>
<protein>
    <recommendedName>
        <fullName evidence="2">Probable ATP-dependent RNA helicase spindle-E</fullName>
    </recommendedName>
</protein>
<dbReference type="PROSITE" id="PS51192">
    <property type="entry name" value="HELICASE_ATP_BIND_1"/>
    <property type="match status" value="1"/>
</dbReference>
<feature type="domain" description="Helicase C-terminal" evidence="14">
    <location>
        <begin position="1484"/>
        <end position="1651"/>
    </location>
</feature>
<dbReference type="OrthoDB" id="43807at2759"/>
<dbReference type="Gene3D" id="2.40.50.90">
    <property type="match status" value="1"/>
</dbReference>
<dbReference type="SMART" id="SM00409">
    <property type="entry name" value="IG"/>
    <property type="match status" value="6"/>
</dbReference>
<dbReference type="InterPro" id="IPR003598">
    <property type="entry name" value="Ig_sub2"/>
</dbReference>
<dbReference type="InterPro" id="IPR014001">
    <property type="entry name" value="Helicase_ATP-bd"/>
</dbReference>
<evidence type="ECO:0000256" key="7">
    <source>
        <dbReference type="ARBA" id="ARBA00022871"/>
    </source>
</evidence>
<evidence type="ECO:0000256" key="1">
    <source>
        <dbReference type="ARBA" id="ARBA00008792"/>
    </source>
</evidence>
<dbReference type="SUPFAM" id="SSF48726">
    <property type="entry name" value="Immunoglobulin"/>
    <property type="match status" value="3"/>
</dbReference>
<keyword evidence="6" id="KW-0067">ATP-binding</keyword>
<evidence type="ECO:0000256" key="8">
    <source>
        <dbReference type="ARBA" id="ARBA00023158"/>
    </source>
</evidence>
<feature type="region of interest" description="Disordered" evidence="11">
    <location>
        <begin position="3392"/>
        <end position="3452"/>
    </location>
</feature>
<keyword evidence="9" id="KW-0469">Meiosis</keyword>
<feature type="domain" description="Ig-like" evidence="12">
    <location>
        <begin position="766"/>
        <end position="863"/>
    </location>
</feature>
<evidence type="ECO:0000256" key="9">
    <source>
        <dbReference type="ARBA" id="ARBA00023254"/>
    </source>
</evidence>
<dbReference type="Pfam" id="PF00271">
    <property type="entry name" value="Helicase_C"/>
    <property type="match status" value="1"/>
</dbReference>
<feature type="region of interest" description="Disordered" evidence="11">
    <location>
        <begin position="3479"/>
        <end position="3503"/>
    </location>
</feature>
<dbReference type="Pfam" id="PF13927">
    <property type="entry name" value="Ig_3"/>
    <property type="match status" value="1"/>
</dbReference>
<feature type="compositionally biased region" description="Polar residues" evidence="11">
    <location>
        <begin position="3420"/>
        <end position="3430"/>
    </location>
</feature>
<name>A0A1J1INW9_9DIPT</name>
<dbReference type="InterPro" id="IPR007110">
    <property type="entry name" value="Ig-like_dom"/>
</dbReference>
<feature type="coiled-coil region" evidence="10">
    <location>
        <begin position="2485"/>
        <end position="2512"/>
    </location>
</feature>
<dbReference type="SMART" id="SM00490">
    <property type="entry name" value="HELICc"/>
    <property type="match status" value="1"/>
</dbReference>
<dbReference type="GO" id="GO:0003676">
    <property type="term" value="F:nucleic acid binding"/>
    <property type="evidence" value="ECO:0007669"/>
    <property type="project" value="InterPro"/>
</dbReference>
<keyword evidence="10" id="KW-0175">Coiled coil</keyword>
<dbReference type="PANTHER" id="PTHR22774">
    <property type="entry name" value="CHOREIN N-TERMINAL DOMAIN-CONTAINING PROTEIN"/>
    <property type="match status" value="1"/>
</dbReference>
<feature type="domain" description="Ig-like" evidence="12">
    <location>
        <begin position="534"/>
        <end position="657"/>
    </location>
</feature>
<evidence type="ECO:0000256" key="3">
    <source>
        <dbReference type="ARBA" id="ARBA00022473"/>
    </source>
</evidence>
<feature type="domain" description="Ig-like" evidence="12">
    <location>
        <begin position="327"/>
        <end position="426"/>
    </location>
</feature>